<feature type="transmembrane region" description="Helical" evidence="2">
    <location>
        <begin position="124"/>
        <end position="148"/>
    </location>
</feature>
<feature type="transmembrane region" description="Helical" evidence="2">
    <location>
        <begin position="90"/>
        <end position="112"/>
    </location>
</feature>
<organism evidence="5 6">
    <name type="scientific">Chelatococcus sambhunathii</name>
    <dbReference type="NCBI Taxonomy" id="363953"/>
    <lineage>
        <taxon>Bacteria</taxon>
        <taxon>Pseudomonadati</taxon>
        <taxon>Pseudomonadota</taxon>
        <taxon>Alphaproteobacteria</taxon>
        <taxon>Hyphomicrobiales</taxon>
        <taxon>Chelatococcaceae</taxon>
        <taxon>Chelatococcus</taxon>
    </lineage>
</organism>
<evidence type="ECO:0000259" key="4">
    <source>
        <dbReference type="SMART" id="SM00978"/>
    </source>
</evidence>
<evidence type="ECO:0000313" key="5">
    <source>
        <dbReference type="EMBL" id="MDR4306713.1"/>
    </source>
</evidence>
<dbReference type="PANTHER" id="PTHR41542:SF1">
    <property type="entry name" value="BLL5807 PROTEIN"/>
    <property type="match status" value="1"/>
</dbReference>
<dbReference type="SMART" id="SM00978">
    <property type="entry name" value="Tim44"/>
    <property type="match status" value="1"/>
</dbReference>
<keyword evidence="6" id="KW-1185">Reference proteome</keyword>
<dbReference type="RefSeq" id="WP_309390838.1">
    <property type="nucleotide sequence ID" value="NZ_JADBEO010000015.1"/>
</dbReference>
<feature type="chain" id="PRO_5045684985" evidence="3">
    <location>
        <begin position="26"/>
        <end position="364"/>
    </location>
</feature>
<feature type="compositionally biased region" description="Low complexity" evidence="1">
    <location>
        <begin position="74"/>
        <end position="85"/>
    </location>
</feature>
<keyword evidence="2" id="KW-1133">Transmembrane helix</keyword>
<protein>
    <submittedName>
        <fullName evidence="5">TIM44-like domain-containing protein</fullName>
    </submittedName>
</protein>
<keyword evidence="2" id="KW-0812">Transmembrane</keyword>
<dbReference type="Pfam" id="PF04280">
    <property type="entry name" value="Tim44"/>
    <property type="match status" value="1"/>
</dbReference>
<dbReference type="EMBL" id="JADBEO010000015">
    <property type="protein sequence ID" value="MDR4306713.1"/>
    <property type="molecule type" value="Genomic_DNA"/>
</dbReference>
<name>A0ABU1DF11_9HYPH</name>
<dbReference type="PANTHER" id="PTHR41542">
    <property type="entry name" value="BLL5807 PROTEIN"/>
    <property type="match status" value="1"/>
</dbReference>
<proteinExistence type="predicted"/>
<feature type="region of interest" description="Disordered" evidence="1">
    <location>
        <begin position="35"/>
        <end position="85"/>
    </location>
</feature>
<sequence length="364" mass="37830">MTPVPFVRRALSVLAAATLVATTFAPLDADARAGRGGSFGSRGSRTFDAPPPTATAPGAQQMQRSTTQPGFGNPSPSTAAPRPAARSGGLFGGGLMGGIMGGLLGAGLFGLLTGSGFLGGLGSLAGLIGLLIQVALVVIVVRFALNWFRNRQQGSSSPASHPTPVGAGAGGGSPYRPAQPAPASVNADRFDYPGRGSVPPAGGSYGGGYDSRPPSGEVTIGAADYEAFERMLKDVQDAWSRQDLGTLHRLATPEMSQMFADDLAEMSRDGVVNRVTDVRLLQGDLAEAWSENGEDYATVAMRYGLIDVTEDARTRQIVDGDPNRPTEATELWTFVRPSAGGEWRLSAVQQSQEQKKGMFGGLFG</sequence>
<feature type="domain" description="Tim44-like" evidence="4">
    <location>
        <begin position="201"/>
        <end position="350"/>
    </location>
</feature>
<feature type="compositionally biased region" description="Polar residues" evidence="1">
    <location>
        <begin position="151"/>
        <end position="160"/>
    </location>
</feature>
<evidence type="ECO:0000256" key="1">
    <source>
        <dbReference type="SAM" id="MobiDB-lite"/>
    </source>
</evidence>
<dbReference type="InterPro" id="IPR007379">
    <property type="entry name" value="Tim44-like_dom"/>
</dbReference>
<dbReference type="InterPro" id="IPR032710">
    <property type="entry name" value="NTF2-like_dom_sf"/>
</dbReference>
<keyword evidence="2" id="KW-0472">Membrane</keyword>
<gene>
    <name evidence="5" type="ORF">IHQ68_08790</name>
</gene>
<dbReference type="Gene3D" id="3.10.450.240">
    <property type="match status" value="1"/>
</dbReference>
<comment type="caution">
    <text evidence="5">The sequence shown here is derived from an EMBL/GenBank/DDBJ whole genome shotgun (WGS) entry which is preliminary data.</text>
</comment>
<dbReference type="Proteomes" id="UP001181622">
    <property type="component" value="Unassembled WGS sequence"/>
</dbReference>
<dbReference type="SUPFAM" id="SSF54427">
    <property type="entry name" value="NTF2-like"/>
    <property type="match status" value="1"/>
</dbReference>
<feature type="compositionally biased region" description="Polar residues" evidence="1">
    <location>
        <begin position="60"/>
        <end position="70"/>
    </location>
</feature>
<feature type="signal peptide" evidence="3">
    <location>
        <begin position="1"/>
        <end position="25"/>
    </location>
</feature>
<evidence type="ECO:0000313" key="6">
    <source>
        <dbReference type="Proteomes" id="UP001181622"/>
    </source>
</evidence>
<accession>A0ABU1DF11</accession>
<reference evidence="5" key="1">
    <citation type="submission" date="2020-10" db="EMBL/GenBank/DDBJ databases">
        <authorList>
            <person name="Abbas A."/>
            <person name="Razzaq R."/>
            <person name="Waqas M."/>
            <person name="Abbas N."/>
            <person name="Nielsen T.K."/>
            <person name="Hansen L.H."/>
            <person name="Hussain S."/>
            <person name="Shahid M."/>
        </authorList>
    </citation>
    <scope>NUCLEOTIDE SEQUENCE</scope>
    <source>
        <strain evidence="5">S14</strain>
    </source>
</reference>
<evidence type="ECO:0000256" key="3">
    <source>
        <dbReference type="SAM" id="SignalP"/>
    </source>
</evidence>
<keyword evidence="3" id="KW-0732">Signal</keyword>
<feature type="region of interest" description="Disordered" evidence="1">
    <location>
        <begin position="151"/>
        <end position="213"/>
    </location>
</feature>
<evidence type="ECO:0000256" key="2">
    <source>
        <dbReference type="SAM" id="Phobius"/>
    </source>
</evidence>